<reference evidence="2 3" key="1">
    <citation type="submission" date="2022-11" db="EMBL/GenBank/DDBJ databases">
        <title>Minimal conservation of predation-associated metabolite biosynthetic gene clusters underscores biosynthetic potential of Myxococcota including descriptions for ten novel species: Archangium lansinium sp. nov., Myxococcus landrumus sp. nov., Nannocystis bai.</title>
        <authorList>
            <person name="Ahearne A."/>
            <person name="Stevens C."/>
            <person name="Dowd S."/>
        </authorList>
    </citation>
    <scope>NUCLEOTIDE SEQUENCE [LARGE SCALE GENOMIC DNA]</scope>
    <source>
        <strain evidence="2 3">BB15-2</strain>
    </source>
</reference>
<dbReference type="SUPFAM" id="SSF53474">
    <property type="entry name" value="alpha/beta-Hydrolases"/>
    <property type="match status" value="1"/>
</dbReference>
<evidence type="ECO:0000313" key="2">
    <source>
        <dbReference type="EMBL" id="MDC0717850.1"/>
    </source>
</evidence>
<dbReference type="GO" id="GO:0016787">
    <property type="term" value="F:hydrolase activity"/>
    <property type="evidence" value="ECO:0007669"/>
    <property type="project" value="UniProtKB-KW"/>
</dbReference>
<evidence type="ECO:0000313" key="3">
    <source>
        <dbReference type="Proteomes" id="UP001221686"/>
    </source>
</evidence>
<gene>
    <name evidence="2" type="ORF">POL25_13170</name>
</gene>
<dbReference type="EMBL" id="JAQNDL010000001">
    <property type="protein sequence ID" value="MDC0717850.1"/>
    <property type="molecule type" value="Genomic_DNA"/>
</dbReference>
<proteinExistence type="predicted"/>
<dbReference type="InterPro" id="IPR002925">
    <property type="entry name" value="Dienelactn_hydro"/>
</dbReference>
<sequence length="245" mass="26562">MTHTQIQLPTQDGVCPAHVYTPEVPGPWPAVLVFMDGLGIRPTLVEHCQRLADAGYFTLLPDLFWRSGTYEPVDGQAFFAEPGVRQAWFARHSATTNSAAVMRDTRAFLDYIAAQPEVRPGPVGAVGYCMGGRMALTAAGHYPDRFAAVAAYHPGNLADGSADSPHLLAAQISAEVYVAAATDDTSLPEEQQQRLRDALTAAGVTFTLETYPARHGWVFADIPVYDAAGNARHWSTLLELLARPR</sequence>
<keyword evidence="2" id="KW-0378">Hydrolase</keyword>
<dbReference type="InterPro" id="IPR051049">
    <property type="entry name" value="Dienelactone_hydrolase-like"/>
</dbReference>
<keyword evidence="3" id="KW-1185">Reference proteome</keyword>
<comment type="caution">
    <text evidence="2">The sequence shown here is derived from an EMBL/GenBank/DDBJ whole genome shotgun (WGS) entry which is preliminary data.</text>
</comment>
<dbReference type="PANTHER" id="PTHR46623:SF10">
    <property type="entry name" value="CARBOXYMETHYLENEBUTENOLIDASE HOMOLOG"/>
    <property type="match status" value="1"/>
</dbReference>
<dbReference type="Pfam" id="PF01738">
    <property type="entry name" value="DLH"/>
    <property type="match status" value="1"/>
</dbReference>
<dbReference type="RefSeq" id="WP_272086332.1">
    <property type="nucleotide sequence ID" value="NZ_JAQNDL010000001.1"/>
</dbReference>
<accession>A0ABT5DW32</accession>
<dbReference type="PANTHER" id="PTHR46623">
    <property type="entry name" value="CARBOXYMETHYLENEBUTENOLIDASE-RELATED"/>
    <property type="match status" value="1"/>
</dbReference>
<organism evidence="2 3">
    <name type="scientific">Nannocystis bainbridge</name>
    <dbReference type="NCBI Taxonomy" id="2995303"/>
    <lineage>
        <taxon>Bacteria</taxon>
        <taxon>Pseudomonadati</taxon>
        <taxon>Myxococcota</taxon>
        <taxon>Polyangia</taxon>
        <taxon>Nannocystales</taxon>
        <taxon>Nannocystaceae</taxon>
        <taxon>Nannocystis</taxon>
    </lineage>
</organism>
<dbReference type="Proteomes" id="UP001221686">
    <property type="component" value="Unassembled WGS sequence"/>
</dbReference>
<protein>
    <submittedName>
        <fullName evidence="2">Dienelactone hydrolase family protein</fullName>
    </submittedName>
</protein>
<dbReference type="Gene3D" id="3.40.50.1820">
    <property type="entry name" value="alpha/beta hydrolase"/>
    <property type="match status" value="1"/>
</dbReference>
<dbReference type="InterPro" id="IPR029058">
    <property type="entry name" value="AB_hydrolase_fold"/>
</dbReference>
<evidence type="ECO:0000259" key="1">
    <source>
        <dbReference type="Pfam" id="PF01738"/>
    </source>
</evidence>
<feature type="domain" description="Dienelactone hydrolase" evidence="1">
    <location>
        <begin position="17"/>
        <end position="242"/>
    </location>
</feature>
<name>A0ABT5DW32_9BACT</name>